<proteinExistence type="predicted"/>
<sequence precursor="true">MFATQNRIAIFCVAMTLLGSENVLAQDGDATKSDDNFYSFMMDGQSDKQRRGKTPEVLAPYNAPMPAMDFWGGDFGHGPEFWGGYGMPYGGYVGFNPIGYGPIGYGVPYSYPAGIGYPGDYGYGYDYGFGPQPVPTGPGLRTELESRAASQQPVKLEQHPKMPFGGGPGPIRPPMAAPPQK</sequence>
<comment type="caution">
    <text evidence="3">The sequence shown here is derived from an EMBL/GenBank/DDBJ whole genome shotgun (WGS) entry which is preliminary data.</text>
</comment>
<dbReference type="OrthoDB" id="9874650at2"/>
<name>A0A5C5V4F5_9BACT</name>
<feature type="region of interest" description="Disordered" evidence="1">
    <location>
        <begin position="134"/>
        <end position="181"/>
    </location>
</feature>
<organism evidence="3 4">
    <name type="scientific">Blastopirellula retiformator</name>
    <dbReference type="NCBI Taxonomy" id="2527970"/>
    <lineage>
        <taxon>Bacteria</taxon>
        <taxon>Pseudomonadati</taxon>
        <taxon>Planctomycetota</taxon>
        <taxon>Planctomycetia</taxon>
        <taxon>Pirellulales</taxon>
        <taxon>Pirellulaceae</taxon>
        <taxon>Blastopirellula</taxon>
    </lineage>
</organism>
<accession>A0A5C5V4F5</accession>
<evidence type="ECO:0000313" key="3">
    <source>
        <dbReference type="EMBL" id="TWT32637.1"/>
    </source>
</evidence>
<keyword evidence="2" id="KW-0732">Signal</keyword>
<reference evidence="3 4" key="1">
    <citation type="submission" date="2019-02" db="EMBL/GenBank/DDBJ databases">
        <title>Deep-cultivation of Planctomycetes and their phenomic and genomic characterization uncovers novel biology.</title>
        <authorList>
            <person name="Wiegand S."/>
            <person name="Jogler M."/>
            <person name="Boedeker C."/>
            <person name="Pinto D."/>
            <person name="Vollmers J."/>
            <person name="Rivas-Marin E."/>
            <person name="Kohn T."/>
            <person name="Peeters S.H."/>
            <person name="Heuer A."/>
            <person name="Rast P."/>
            <person name="Oberbeckmann S."/>
            <person name="Bunk B."/>
            <person name="Jeske O."/>
            <person name="Meyerdierks A."/>
            <person name="Storesund J.E."/>
            <person name="Kallscheuer N."/>
            <person name="Luecker S."/>
            <person name="Lage O.M."/>
            <person name="Pohl T."/>
            <person name="Merkel B.J."/>
            <person name="Hornburger P."/>
            <person name="Mueller R.-W."/>
            <person name="Bruemmer F."/>
            <person name="Labrenz M."/>
            <person name="Spormann A.M."/>
            <person name="Op Den Camp H."/>
            <person name="Overmann J."/>
            <person name="Amann R."/>
            <person name="Jetten M.S.M."/>
            <person name="Mascher T."/>
            <person name="Medema M.H."/>
            <person name="Devos D.P."/>
            <person name="Kaster A.-K."/>
            <person name="Ovreas L."/>
            <person name="Rohde M."/>
            <person name="Galperin M.Y."/>
            <person name="Jogler C."/>
        </authorList>
    </citation>
    <scope>NUCLEOTIDE SEQUENCE [LARGE SCALE GENOMIC DNA]</scope>
    <source>
        <strain evidence="3 4">Enr8</strain>
    </source>
</reference>
<dbReference type="AlphaFoldDB" id="A0A5C5V4F5"/>
<keyword evidence="4" id="KW-1185">Reference proteome</keyword>
<dbReference type="EMBL" id="SJPF01000003">
    <property type="protein sequence ID" value="TWT32637.1"/>
    <property type="molecule type" value="Genomic_DNA"/>
</dbReference>
<evidence type="ECO:0000313" key="4">
    <source>
        <dbReference type="Proteomes" id="UP000318878"/>
    </source>
</evidence>
<protein>
    <submittedName>
        <fullName evidence="3">Uncharacterized protein</fullName>
    </submittedName>
</protein>
<gene>
    <name evidence="3" type="ORF">Enr8_24420</name>
</gene>
<dbReference type="Proteomes" id="UP000318878">
    <property type="component" value="Unassembled WGS sequence"/>
</dbReference>
<feature type="chain" id="PRO_5023052976" evidence="2">
    <location>
        <begin position="26"/>
        <end position="181"/>
    </location>
</feature>
<feature type="signal peptide" evidence="2">
    <location>
        <begin position="1"/>
        <end position="25"/>
    </location>
</feature>
<evidence type="ECO:0000256" key="2">
    <source>
        <dbReference type="SAM" id="SignalP"/>
    </source>
</evidence>
<feature type="compositionally biased region" description="Pro residues" evidence="1">
    <location>
        <begin position="170"/>
        <end position="181"/>
    </location>
</feature>
<evidence type="ECO:0000256" key="1">
    <source>
        <dbReference type="SAM" id="MobiDB-lite"/>
    </source>
</evidence>
<dbReference type="RefSeq" id="WP_146431822.1">
    <property type="nucleotide sequence ID" value="NZ_SJPF01000003.1"/>
</dbReference>